<proteinExistence type="predicted"/>
<dbReference type="EMBL" id="SLXK01000003">
    <property type="protein sequence ID" value="TCP31326.1"/>
    <property type="molecule type" value="Genomic_DNA"/>
</dbReference>
<dbReference type="PIRSF" id="PIRSF018072">
    <property type="entry name" value="UCP018072"/>
    <property type="match status" value="1"/>
</dbReference>
<dbReference type="CDD" id="cd03441">
    <property type="entry name" value="R_hydratase_like"/>
    <property type="match status" value="1"/>
</dbReference>
<dbReference type="Proteomes" id="UP000295416">
    <property type="component" value="Unassembled WGS sequence"/>
</dbReference>
<evidence type="ECO:0000313" key="3">
    <source>
        <dbReference type="Proteomes" id="UP000295416"/>
    </source>
</evidence>
<reference evidence="2 3" key="1">
    <citation type="submission" date="2019-03" db="EMBL/GenBank/DDBJ databases">
        <title>Genomic Encyclopedia of Type Strains, Phase IV (KMG-IV): sequencing the most valuable type-strain genomes for metagenomic binning, comparative biology and taxonomic classification.</title>
        <authorList>
            <person name="Goeker M."/>
        </authorList>
    </citation>
    <scope>NUCLEOTIDE SEQUENCE [LARGE SCALE GENOMIC DNA]</scope>
    <source>
        <strain evidence="2 3">DSM 19377</strain>
    </source>
</reference>
<evidence type="ECO:0000313" key="2">
    <source>
        <dbReference type="EMBL" id="TCP31326.1"/>
    </source>
</evidence>
<dbReference type="AlphaFoldDB" id="A0A4V2SNI5"/>
<dbReference type="Pfam" id="PF13452">
    <property type="entry name" value="FAS1_DH_region"/>
    <property type="match status" value="1"/>
</dbReference>
<dbReference type="Gene3D" id="3.10.129.10">
    <property type="entry name" value="Hotdog Thioesterase"/>
    <property type="match status" value="1"/>
</dbReference>
<dbReference type="InterPro" id="IPR039569">
    <property type="entry name" value="FAS1-like_DH_region"/>
</dbReference>
<evidence type="ECO:0000259" key="1">
    <source>
        <dbReference type="Pfam" id="PF13452"/>
    </source>
</evidence>
<sequence length="149" mass="16672">MFEETIGKRSKRCINVVERGAVKKFAEAIGDPHPIYVDRDYGRASRYKNNIAPPTFPRIFDYGTIEGLRLPEAGLIHGSQDFEYNRPLIVGEEIVCFSKVENYYEKSGTSGTLGFLVIKNFGEDSGDNVIFTSTTVIIITEAVRKGLKT</sequence>
<name>A0A4V2SNI5_9BACL</name>
<organism evidence="2 3">
    <name type="scientific">Scopulibacillus darangshiensis</name>
    <dbReference type="NCBI Taxonomy" id="442528"/>
    <lineage>
        <taxon>Bacteria</taxon>
        <taxon>Bacillati</taxon>
        <taxon>Bacillota</taxon>
        <taxon>Bacilli</taxon>
        <taxon>Bacillales</taxon>
        <taxon>Sporolactobacillaceae</taxon>
        <taxon>Scopulibacillus</taxon>
    </lineage>
</organism>
<dbReference type="InterPro" id="IPR016709">
    <property type="entry name" value="HadA-like"/>
</dbReference>
<accession>A0A4V2SNI5</accession>
<dbReference type="RefSeq" id="WP_132743961.1">
    <property type="nucleotide sequence ID" value="NZ_SLXK01000003.1"/>
</dbReference>
<keyword evidence="3" id="KW-1185">Reference proteome</keyword>
<protein>
    <submittedName>
        <fullName evidence="2">MaoC dehydratase-like protein</fullName>
    </submittedName>
</protein>
<feature type="domain" description="FAS1-like dehydratase" evidence="1">
    <location>
        <begin position="5"/>
        <end position="132"/>
    </location>
</feature>
<comment type="caution">
    <text evidence="2">The sequence shown here is derived from an EMBL/GenBank/DDBJ whole genome shotgun (WGS) entry which is preliminary data.</text>
</comment>
<dbReference type="OrthoDB" id="160199at2"/>
<dbReference type="SUPFAM" id="SSF54637">
    <property type="entry name" value="Thioesterase/thiol ester dehydrase-isomerase"/>
    <property type="match status" value="1"/>
</dbReference>
<dbReference type="InterPro" id="IPR029069">
    <property type="entry name" value="HotDog_dom_sf"/>
</dbReference>
<gene>
    <name evidence="2" type="ORF">EV207_103211</name>
</gene>